<accession>A0A4C1Z0E7</accession>
<organism evidence="2 3">
    <name type="scientific">Eumeta variegata</name>
    <name type="common">Bagworm moth</name>
    <name type="synonym">Eumeta japonica</name>
    <dbReference type="NCBI Taxonomy" id="151549"/>
    <lineage>
        <taxon>Eukaryota</taxon>
        <taxon>Metazoa</taxon>
        <taxon>Ecdysozoa</taxon>
        <taxon>Arthropoda</taxon>
        <taxon>Hexapoda</taxon>
        <taxon>Insecta</taxon>
        <taxon>Pterygota</taxon>
        <taxon>Neoptera</taxon>
        <taxon>Endopterygota</taxon>
        <taxon>Lepidoptera</taxon>
        <taxon>Glossata</taxon>
        <taxon>Ditrysia</taxon>
        <taxon>Tineoidea</taxon>
        <taxon>Psychidae</taxon>
        <taxon>Oiketicinae</taxon>
        <taxon>Eumeta</taxon>
    </lineage>
</organism>
<protein>
    <recommendedName>
        <fullName evidence="4">PiggyBac transposable element-derived protein 4</fullName>
    </recommendedName>
</protein>
<feature type="compositionally biased region" description="Acidic residues" evidence="1">
    <location>
        <begin position="41"/>
        <end position="56"/>
    </location>
</feature>
<dbReference type="EMBL" id="BGZK01001546">
    <property type="protein sequence ID" value="GBP82066.1"/>
    <property type="molecule type" value="Genomic_DNA"/>
</dbReference>
<dbReference type="OrthoDB" id="10057959at2759"/>
<sequence>MANRMQDDDIAAALLEENVSEDDENYPYDSDHNSDHISEASESDSDTDMEDPEPVEETPPTLPFYTGKDYKTKWYKTPPRTNTMFNNRIERKKSNIRRNFIKQLGLSLLEDHLRKRKDNPHVPRDIRKRIHQILDEEVPGPPQKQPKKSQRCSFCPRNKDRKTLNGCFKCNVAICKEHAN</sequence>
<name>A0A4C1Z0E7_EUMVA</name>
<evidence type="ECO:0000256" key="1">
    <source>
        <dbReference type="SAM" id="MobiDB-lite"/>
    </source>
</evidence>
<dbReference type="Proteomes" id="UP000299102">
    <property type="component" value="Unassembled WGS sequence"/>
</dbReference>
<keyword evidence="3" id="KW-1185">Reference proteome</keyword>
<feature type="compositionally biased region" description="Basic and acidic residues" evidence="1">
    <location>
        <begin position="29"/>
        <end position="39"/>
    </location>
</feature>
<comment type="caution">
    <text evidence="2">The sequence shown here is derived from an EMBL/GenBank/DDBJ whole genome shotgun (WGS) entry which is preliminary data.</text>
</comment>
<feature type="region of interest" description="Disordered" evidence="1">
    <location>
        <begin position="1"/>
        <end position="64"/>
    </location>
</feature>
<proteinExistence type="predicted"/>
<evidence type="ECO:0000313" key="3">
    <source>
        <dbReference type="Proteomes" id="UP000299102"/>
    </source>
</evidence>
<gene>
    <name evidence="2" type="ORF">EVAR_103785_1</name>
</gene>
<evidence type="ECO:0000313" key="2">
    <source>
        <dbReference type="EMBL" id="GBP82066.1"/>
    </source>
</evidence>
<evidence type="ECO:0008006" key="4">
    <source>
        <dbReference type="Google" id="ProtNLM"/>
    </source>
</evidence>
<reference evidence="2 3" key="1">
    <citation type="journal article" date="2019" name="Commun. Biol.">
        <title>The bagworm genome reveals a unique fibroin gene that provides high tensile strength.</title>
        <authorList>
            <person name="Kono N."/>
            <person name="Nakamura H."/>
            <person name="Ohtoshi R."/>
            <person name="Tomita M."/>
            <person name="Numata K."/>
            <person name="Arakawa K."/>
        </authorList>
    </citation>
    <scope>NUCLEOTIDE SEQUENCE [LARGE SCALE GENOMIC DNA]</scope>
</reference>
<dbReference type="AlphaFoldDB" id="A0A4C1Z0E7"/>